<organism evidence="2 3">
    <name type="scientific">Nocardia speluncae</name>
    <dbReference type="NCBI Taxonomy" id="419477"/>
    <lineage>
        <taxon>Bacteria</taxon>
        <taxon>Bacillati</taxon>
        <taxon>Actinomycetota</taxon>
        <taxon>Actinomycetes</taxon>
        <taxon>Mycobacteriales</taxon>
        <taxon>Nocardiaceae</taxon>
        <taxon>Nocardia</taxon>
    </lineage>
</organism>
<dbReference type="PANTHER" id="PTHR43355:SF2">
    <property type="entry name" value="FLAVIN REDUCTASE (NADPH)"/>
    <property type="match status" value="1"/>
</dbReference>
<dbReference type="GO" id="GO:0004074">
    <property type="term" value="F:biliverdin reductase [NAD(P)H] activity"/>
    <property type="evidence" value="ECO:0007669"/>
    <property type="project" value="TreeGrafter"/>
</dbReference>
<dbReference type="RefSeq" id="WP_068045860.1">
    <property type="nucleotide sequence ID" value="NZ_JAAXOO010000006.1"/>
</dbReference>
<sequence length="210" mass="22420">MKLTVFGATGGTGRHIVDQALEAGHHVTAVVRNPQRMPVSHPRLERVTVGIADADALVPAVRGRDAVLSALAASTKNGSIATTGVRNILHAMATVEVRRFVVVSAVPVGPVPEGETFVMRAVVTPIISRVFRDVYTDLAQMETGIRNSSAEWTIVRPPRLLDTPATGDYRVSIGSNVPRGHRIGRADLAHAMLSSLENIDTVRQIIGVAD</sequence>
<evidence type="ECO:0000259" key="1">
    <source>
        <dbReference type="Pfam" id="PF13460"/>
    </source>
</evidence>
<gene>
    <name evidence="2" type="ORF">HGA13_22900</name>
</gene>
<protein>
    <submittedName>
        <fullName evidence="2">NAD(P)H-binding protein</fullName>
    </submittedName>
</protein>
<dbReference type="Gene3D" id="3.40.50.720">
    <property type="entry name" value="NAD(P)-binding Rossmann-like Domain"/>
    <property type="match status" value="1"/>
</dbReference>
<evidence type="ECO:0000313" key="2">
    <source>
        <dbReference type="EMBL" id="NKY35898.1"/>
    </source>
</evidence>
<reference evidence="2 3" key="1">
    <citation type="submission" date="2020-04" db="EMBL/GenBank/DDBJ databases">
        <title>MicrobeNet Type strains.</title>
        <authorList>
            <person name="Nicholson A.C."/>
        </authorList>
    </citation>
    <scope>NUCLEOTIDE SEQUENCE [LARGE SCALE GENOMIC DNA]</scope>
    <source>
        <strain evidence="2 3">DSM 45078</strain>
    </source>
</reference>
<accession>A0A846XI94</accession>
<dbReference type="SUPFAM" id="SSF51735">
    <property type="entry name" value="NAD(P)-binding Rossmann-fold domains"/>
    <property type="match status" value="1"/>
</dbReference>
<evidence type="ECO:0000313" key="3">
    <source>
        <dbReference type="Proteomes" id="UP000565715"/>
    </source>
</evidence>
<feature type="domain" description="NAD(P)-binding" evidence="1">
    <location>
        <begin position="7"/>
        <end position="198"/>
    </location>
</feature>
<dbReference type="AlphaFoldDB" id="A0A846XI94"/>
<dbReference type="Proteomes" id="UP000565715">
    <property type="component" value="Unassembled WGS sequence"/>
</dbReference>
<keyword evidence="3" id="KW-1185">Reference proteome</keyword>
<dbReference type="GO" id="GO:0042602">
    <property type="term" value="F:riboflavin reductase (NADPH) activity"/>
    <property type="evidence" value="ECO:0007669"/>
    <property type="project" value="TreeGrafter"/>
</dbReference>
<dbReference type="InterPro" id="IPR036291">
    <property type="entry name" value="NAD(P)-bd_dom_sf"/>
</dbReference>
<comment type="caution">
    <text evidence="2">The sequence shown here is derived from an EMBL/GenBank/DDBJ whole genome shotgun (WGS) entry which is preliminary data.</text>
</comment>
<dbReference type="EMBL" id="JAAXOO010000006">
    <property type="protein sequence ID" value="NKY35898.1"/>
    <property type="molecule type" value="Genomic_DNA"/>
</dbReference>
<dbReference type="InterPro" id="IPR051606">
    <property type="entry name" value="Polyketide_Oxido-like"/>
</dbReference>
<proteinExistence type="predicted"/>
<dbReference type="Pfam" id="PF13460">
    <property type="entry name" value="NAD_binding_10"/>
    <property type="match status" value="1"/>
</dbReference>
<dbReference type="PANTHER" id="PTHR43355">
    <property type="entry name" value="FLAVIN REDUCTASE (NADPH)"/>
    <property type="match status" value="1"/>
</dbReference>
<name>A0A846XI94_9NOCA</name>
<dbReference type="InterPro" id="IPR016040">
    <property type="entry name" value="NAD(P)-bd_dom"/>
</dbReference>